<sequence>LHFTLFPCFRRISAIYSSFCLIFAAFVSTSYRHDLPALPQYYTGQYAAGKLGRADSVRTNHTTVSRASPGAVRQIHQRGTVEPSKVSRHFQGGQTEHLPLLRQRMDAHAERRRVSGGARVCQSGQSKDRGMRWQKCRRNG</sequence>
<reference evidence="1" key="1">
    <citation type="submission" date="2022-08" db="UniProtKB">
        <authorList>
            <consortium name="EnsemblMetazoa"/>
        </authorList>
    </citation>
    <scope>IDENTIFICATION</scope>
    <source>
        <strain evidence="1">EBRO</strain>
    </source>
</reference>
<proteinExistence type="predicted"/>
<organism evidence="1">
    <name type="scientific">Anopheles atroparvus</name>
    <name type="common">European mosquito</name>
    <dbReference type="NCBI Taxonomy" id="41427"/>
    <lineage>
        <taxon>Eukaryota</taxon>
        <taxon>Metazoa</taxon>
        <taxon>Ecdysozoa</taxon>
        <taxon>Arthropoda</taxon>
        <taxon>Hexapoda</taxon>
        <taxon>Insecta</taxon>
        <taxon>Pterygota</taxon>
        <taxon>Neoptera</taxon>
        <taxon>Endopterygota</taxon>
        <taxon>Diptera</taxon>
        <taxon>Nematocera</taxon>
        <taxon>Culicoidea</taxon>
        <taxon>Culicidae</taxon>
        <taxon>Anophelinae</taxon>
        <taxon>Anopheles</taxon>
    </lineage>
</organism>
<dbReference type="AlphaFoldDB" id="A0A182IJY1"/>
<protein>
    <submittedName>
        <fullName evidence="1">Uncharacterized protein</fullName>
    </submittedName>
</protein>
<accession>A0A182IJY1</accession>
<evidence type="ECO:0000313" key="1">
    <source>
        <dbReference type="EnsemblMetazoa" id="AATE000582-PA.1"/>
    </source>
</evidence>
<dbReference type="VEuPathDB" id="VectorBase:AATE000582"/>
<dbReference type="EnsemblMetazoa" id="AATE000582-RA">
    <property type="protein sequence ID" value="AATE000582-PA.1"/>
    <property type="gene ID" value="AATE000582"/>
</dbReference>
<name>A0A182IJY1_ANOAO</name>